<dbReference type="EMBL" id="HBEA01010093">
    <property type="protein sequence ID" value="CAD8258241.1"/>
    <property type="molecule type" value="Transcribed_RNA"/>
</dbReference>
<organism evidence="1">
    <name type="scientific">Pinguiococcus pyrenoidosus</name>
    <dbReference type="NCBI Taxonomy" id="172671"/>
    <lineage>
        <taxon>Eukaryota</taxon>
        <taxon>Sar</taxon>
        <taxon>Stramenopiles</taxon>
        <taxon>Ochrophyta</taxon>
        <taxon>Pinguiophyceae</taxon>
        <taxon>Pinguiochrysidales</taxon>
        <taxon>Pinguiochrysidaceae</taxon>
        <taxon>Pinguiococcus</taxon>
    </lineage>
</organism>
<evidence type="ECO:0000313" key="1">
    <source>
        <dbReference type="EMBL" id="CAD8258241.1"/>
    </source>
</evidence>
<protein>
    <submittedName>
        <fullName evidence="1">Uncharacterized protein</fullName>
    </submittedName>
</protein>
<proteinExistence type="predicted"/>
<sequence length="167" mass="18267">MVVAEYKAEWIVCTSCCCVNEYLIWPPNTCCLAELQVCLCVGGDVAFPAHETVPVLCTLLPCCVVYPKFDCCATPRHLKVDNLDSLGKKADFLVCVGTCCFCCATNRYCFAPYTCCADDSSQMLCIGSDCAFPLSNSVPKALALCGLMCYPRVNCCIRTANEFMHAR</sequence>
<reference evidence="1" key="1">
    <citation type="submission" date="2021-01" db="EMBL/GenBank/DDBJ databases">
        <authorList>
            <person name="Corre E."/>
            <person name="Pelletier E."/>
            <person name="Niang G."/>
            <person name="Scheremetjew M."/>
            <person name="Finn R."/>
            <person name="Kale V."/>
            <person name="Holt S."/>
            <person name="Cochrane G."/>
            <person name="Meng A."/>
            <person name="Brown T."/>
            <person name="Cohen L."/>
        </authorList>
    </citation>
    <scope>NUCLEOTIDE SEQUENCE</scope>
    <source>
        <strain evidence="1">CCMP2078</strain>
    </source>
</reference>
<gene>
    <name evidence="1" type="ORF">PPYR1160_LOCUS7742</name>
</gene>
<name>A0A7R9YBV2_9STRA</name>
<accession>A0A7R9YBV2</accession>
<dbReference type="AlphaFoldDB" id="A0A7R9YBV2"/>